<reference evidence="2" key="1">
    <citation type="submission" date="2017-06" db="EMBL/GenBank/DDBJ databases">
        <authorList>
            <person name="Kim H.J."/>
            <person name="Triplett B.A."/>
        </authorList>
    </citation>
    <scope>NUCLEOTIDE SEQUENCE [LARGE SCALE GENOMIC DNA]</scope>
    <source>
        <strain evidence="2">DSM 29052</strain>
    </source>
</reference>
<evidence type="ECO:0000313" key="2">
    <source>
        <dbReference type="EMBL" id="SNR65826.1"/>
    </source>
</evidence>
<evidence type="ECO:0000313" key="3">
    <source>
        <dbReference type="Proteomes" id="UP000198417"/>
    </source>
</evidence>
<dbReference type="EMBL" id="FZNN01000014">
    <property type="protein sequence ID" value="SNR65826.1"/>
    <property type="molecule type" value="Genomic_DNA"/>
</dbReference>
<feature type="region of interest" description="Disordered" evidence="1">
    <location>
        <begin position="1"/>
        <end position="20"/>
    </location>
</feature>
<accession>A0A238Y3H0</accession>
<dbReference type="RefSeq" id="WP_089271958.1">
    <property type="nucleotide sequence ID" value="NZ_FZNN01000014.1"/>
</dbReference>
<gene>
    <name evidence="2" type="ORF">SAMN06265370_114103</name>
</gene>
<dbReference type="Proteomes" id="UP000198417">
    <property type="component" value="Unassembled WGS sequence"/>
</dbReference>
<organism evidence="2 3">
    <name type="scientific">Puniceibacterium sediminis</name>
    <dbReference type="NCBI Taxonomy" id="1608407"/>
    <lineage>
        <taxon>Bacteria</taxon>
        <taxon>Pseudomonadati</taxon>
        <taxon>Pseudomonadota</taxon>
        <taxon>Alphaproteobacteria</taxon>
        <taxon>Rhodobacterales</taxon>
        <taxon>Paracoccaceae</taxon>
        <taxon>Puniceibacterium</taxon>
    </lineage>
</organism>
<protein>
    <submittedName>
        <fullName evidence="2">Uncharacterized protein</fullName>
    </submittedName>
</protein>
<name>A0A238Y3H0_9RHOB</name>
<proteinExistence type="predicted"/>
<evidence type="ECO:0000256" key="1">
    <source>
        <dbReference type="SAM" id="MobiDB-lite"/>
    </source>
</evidence>
<dbReference type="AlphaFoldDB" id="A0A238Y3H0"/>
<sequence>MIQTRAFLSNPTPSAVPAVGSKARASAASLSEHANSTPTIRTAAGQIQCAAAAAKKPAARQRVRGITGGIAQ</sequence>
<keyword evidence="3" id="KW-1185">Reference proteome</keyword>
<feature type="compositionally biased region" description="Polar residues" evidence="1">
    <location>
        <begin position="1"/>
        <end position="13"/>
    </location>
</feature>